<comment type="subcellular location">
    <subcellularLocation>
        <location evidence="2">Chromosome</location>
    </subcellularLocation>
    <subcellularLocation>
        <location evidence="1">Nucleus</location>
    </subcellularLocation>
</comment>
<feature type="coiled-coil region" evidence="10">
    <location>
        <begin position="824"/>
        <end position="942"/>
    </location>
</feature>
<dbReference type="InterPro" id="IPR028468">
    <property type="entry name" value="Smc1_ABC"/>
</dbReference>
<dbReference type="GO" id="GO:0003677">
    <property type="term" value="F:DNA binding"/>
    <property type="evidence" value="ECO:0007669"/>
    <property type="project" value="TreeGrafter"/>
</dbReference>
<dbReference type="AlphaFoldDB" id="A0A3N4IYB3"/>
<keyword evidence="5" id="KW-0132">Cell division</keyword>
<comment type="similarity">
    <text evidence="3">Belongs to the SMC family. SMC1 subfamily.</text>
</comment>
<feature type="coiled-coil region" evidence="10">
    <location>
        <begin position="204"/>
        <end position="291"/>
    </location>
</feature>
<dbReference type="InterPro" id="IPR003395">
    <property type="entry name" value="RecF/RecN/SMC_N"/>
</dbReference>
<feature type="non-terminal residue" evidence="12">
    <location>
        <position position="1248"/>
    </location>
</feature>
<evidence type="ECO:0000256" key="3">
    <source>
        <dbReference type="ARBA" id="ARBA00005597"/>
    </source>
</evidence>
<dbReference type="EMBL" id="ML119649">
    <property type="protein sequence ID" value="RPA86654.1"/>
    <property type="molecule type" value="Genomic_DNA"/>
</dbReference>
<dbReference type="PIRSF" id="PIRSF005719">
    <property type="entry name" value="SMC"/>
    <property type="match status" value="1"/>
</dbReference>
<evidence type="ECO:0000256" key="1">
    <source>
        <dbReference type="ARBA" id="ARBA00004123"/>
    </source>
</evidence>
<gene>
    <name evidence="12" type="ORF">BJ508DRAFT_193286</name>
</gene>
<dbReference type="Pfam" id="PF06470">
    <property type="entry name" value="SMC_hinge"/>
    <property type="match status" value="1"/>
</dbReference>
<dbReference type="GO" id="GO:0051301">
    <property type="term" value="P:cell division"/>
    <property type="evidence" value="ECO:0007669"/>
    <property type="project" value="UniProtKB-KW"/>
</dbReference>
<evidence type="ECO:0000256" key="9">
    <source>
        <dbReference type="ARBA" id="ARBA00023306"/>
    </source>
</evidence>
<feature type="coiled-coil region" evidence="10">
    <location>
        <begin position="420"/>
        <end position="503"/>
    </location>
</feature>
<feature type="coiled-coil region" evidence="10">
    <location>
        <begin position="730"/>
        <end position="785"/>
    </location>
</feature>
<reference evidence="12 13" key="1">
    <citation type="journal article" date="2018" name="Nat. Ecol. Evol.">
        <title>Pezizomycetes genomes reveal the molecular basis of ectomycorrhizal truffle lifestyle.</title>
        <authorList>
            <person name="Murat C."/>
            <person name="Payen T."/>
            <person name="Noel B."/>
            <person name="Kuo A."/>
            <person name="Morin E."/>
            <person name="Chen J."/>
            <person name="Kohler A."/>
            <person name="Krizsan K."/>
            <person name="Balestrini R."/>
            <person name="Da Silva C."/>
            <person name="Montanini B."/>
            <person name="Hainaut M."/>
            <person name="Levati E."/>
            <person name="Barry K.W."/>
            <person name="Belfiori B."/>
            <person name="Cichocki N."/>
            <person name="Clum A."/>
            <person name="Dockter R.B."/>
            <person name="Fauchery L."/>
            <person name="Guy J."/>
            <person name="Iotti M."/>
            <person name="Le Tacon F."/>
            <person name="Lindquist E.A."/>
            <person name="Lipzen A."/>
            <person name="Malagnac F."/>
            <person name="Mello A."/>
            <person name="Molinier V."/>
            <person name="Miyauchi S."/>
            <person name="Poulain J."/>
            <person name="Riccioni C."/>
            <person name="Rubini A."/>
            <person name="Sitrit Y."/>
            <person name="Splivallo R."/>
            <person name="Traeger S."/>
            <person name="Wang M."/>
            <person name="Zifcakova L."/>
            <person name="Wipf D."/>
            <person name="Zambonelli A."/>
            <person name="Paolocci F."/>
            <person name="Nowrousian M."/>
            <person name="Ottonello S."/>
            <person name="Baldrian P."/>
            <person name="Spatafora J.W."/>
            <person name="Henrissat B."/>
            <person name="Nagy L.G."/>
            <person name="Aury J.M."/>
            <person name="Wincker P."/>
            <person name="Grigoriev I.V."/>
            <person name="Bonfante P."/>
            <person name="Martin F.M."/>
        </authorList>
    </citation>
    <scope>NUCLEOTIDE SEQUENCE [LARGE SCALE GENOMIC DNA]</scope>
    <source>
        <strain evidence="12 13">RN42</strain>
    </source>
</reference>
<evidence type="ECO:0000256" key="2">
    <source>
        <dbReference type="ARBA" id="ARBA00004286"/>
    </source>
</evidence>
<dbReference type="Pfam" id="PF02463">
    <property type="entry name" value="SMC_N"/>
    <property type="match status" value="1"/>
</dbReference>
<dbReference type="GO" id="GO:0005524">
    <property type="term" value="F:ATP binding"/>
    <property type="evidence" value="ECO:0007669"/>
    <property type="project" value="InterPro"/>
</dbReference>
<dbReference type="Gene3D" id="1.20.1060.20">
    <property type="match status" value="1"/>
</dbReference>
<dbReference type="InterPro" id="IPR036277">
    <property type="entry name" value="SMC_hinge_sf"/>
</dbReference>
<feature type="coiled-coil region" evidence="10">
    <location>
        <begin position="675"/>
        <end position="705"/>
    </location>
</feature>
<keyword evidence="4" id="KW-0158">Chromosome</keyword>
<dbReference type="CDD" id="cd03275">
    <property type="entry name" value="ABC_SMC1_euk"/>
    <property type="match status" value="2"/>
</dbReference>
<evidence type="ECO:0000256" key="8">
    <source>
        <dbReference type="ARBA" id="ARBA00023242"/>
    </source>
</evidence>
<evidence type="ECO:0000313" key="12">
    <source>
        <dbReference type="EMBL" id="RPA86654.1"/>
    </source>
</evidence>
<evidence type="ECO:0000256" key="4">
    <source>
        <dbReference type="ARBA" id="ARBA00022454"/>
    </source>
</evidence>
<dbReference type="Gene3D" id="1.20.5.340">
    <property type="match status" value="1"/>
</dbReference>
<dbReference type="OrthoDB" id="5575062at2759"/>
<dbReference type="GO" id="GO:0005634">
    <property type="term" value="C:nucleus"/>
    <property type="evidence" value="ECO:0007669"/>
    <property type="project" value="UniProtKB-SubCell"/>
</dbReference>
<dbReference type="SUPFAM" id="SSF57997">
    <property type="entry name" value="Tropomyosin"/>
    <property type="match status" value="1"/>
</dbReference>
<dbReference type="Gene3D" id="3.30.70.1620">
    <property type="match status" value="1"/>
</dbReference>
<feature type="domain" description="SMC hinge" evidence="11">
    <location>
        <begin position="525"/>
        <end position="641"/>
    </location>
</feature>
<proteinExistence type="inferred from homology"/>
<dbReference type="SUPFAM" id="SSF75553">
    <property type="entry name" value="Smc hinge domain"/>
    <property type="match status" value="1"/>
</dbReference>
<dbReference type="SMART" id="SM00968">
    <property type="entry name" value="SMC_hinge"/>
    <property type="match status" value="1"/>
</dbReference>
<dbReference type="PANTHER" id="PTHR18937">
    <property type="entry name" value="STRUCTURAL MAINTENANCE OF CHROMOSOMES SMC FAMILY MEMBER"/>
    <property type="match status" value="1"/>
</dbReference>
<evidence type="ECO:0000256" key="5">
    <source>
        <dbReference type="ARBA" id="ARBA00022618"/>
    </source>
</evidence>
<dbReference type="InterPro" id="IPR024704">
    <property type="entry name" value="SMC"/>
</dbReference>
<organism evidence="12 13">
    <name type="scientific">Ascobolus immersus RN42</name>
    <dbReference type="NCBI Taxonomy" id="1160509"/>
    <lineage>
        <taxon>Eukaryota</taxon>
        <taxon>Fungi</taxon>
        <taxon>Dikarya</taxon>
        <taxon>Ascomycota</taxon>
        <taxon>Pezizomycotina</taxon>
        <taxon>Pezizomycetes</taxon>
        <taxon>Pezizales</taxon>
        <taxon>Ascobolaceae</taxon>
        <taxon>Ascobolus</taxon>
    </lineage>
</organism>
<dbReference type="Proteomes" id="UP000275078">
    <property type="component" value="Unassembled WGS sequence"/>
</dbReference>
<evidence type="ECO:0000256" key="10">
    <source>
        <dbReference type="SAM" id="Coils"/>
    </source>
</evidence>
<feature type="coiled-coil region" evidence="10">
    <location>
        <begin position="334"/>
        <end position="375"/>
    </location>
</feature>
<dbReference type="InterPro" id="IPR010935">
    <property type="entry name" value="SMC_hinge"/>
</dbReference>
<protein>
    <submittedName>
        <fullName evidence="12">Cohesin complex subunit Psm1</fullName>
    </submittedName>
</protein>
<dbReference type="PANTHER" id="PTHR18937:SF12">
    <property type="entry name" value="STRUCTURAL MAINTENANCE OF CHROMOSOMES PROTEIN"/>
    <property type="match status" value="1"/>
</dbReference>
<feature type="coiled-coil region" evidence="10">
    <location>
        <begin position="1015"/>
        <end position="1087"/>
    </location>
</feature>
<evidence type="ECO:0000256" key="7">
    <source>
        <dbReference type="ARBA" id="ARBA00023054"/>
    </source>
</evidence>
<evidence type="ECO:0000313" key="13">
    <source>
        <dbReference type="Proteomes" id="UP000275078"/>
    </source>
</evidence>
<dbReference type="GO" id="GO:0008278">
    <property type="term" value="C:cohesin complex"/>
    <property type="evidence" value="ECO:0007669"/>
    <property type="project" value="InterPro"/>
</dbReference>
<accession>A0A3N4IYB3</accession>
<dbReference type="SUPFAM" id="SSF52540">
    <property type="entry name" value="P-loop containing nucleoside triphosphate hydrolases"/>
    <property type="match status" value="1"/>
</dbReference>
<evidence type="ECO:0000256" key="6">
    <source>
        <dbReference type="ARBA" id="ARBA00022776"/>
    </source>
</evidence>
<evidence type="ECO:0000259" key="11">
    <source>
        <dbReference type="SMART" id="SM00968"/>
    </source>
</evidence>
<keyword evidence="13" id="KW-1185">Reference proteome</keyword>
<dbReference type="Gene3D" id="3.40.50.300">
    <property type="entry name" value="P-loop containing nucleotide triphosphate hydrolases"/>
    <property type="match status" value="2"/>
</dbReference>
<dbReference type="GO" id="GO:0016887">
    <property type="term" value="F:ATP hydrolysis activity"/>
    <property type="evidence" value="ECO:0007669"/>
    <property type="project" value="InterPro"/>
</dbReference>
<name>A0A3N4IYB3_ASCIM</name>
<dbReference type="InterPro" id="IPR027417">
    <property type="entry name" value="P-loop_NTPase"/>
</dbReference>
<dbReference type="GO" id="GO:0007062">
    <property type="term" value="P:sister chromatid cohesion"/>
    <property type="evidence" value="ECO:0007669"/>
    <property type="project" value="InterPro"/>
</dbReference>
<sequence length="1248" mass="142823">MGKLMRIELFNFKSYKGHQRIDFGDSYFTSIIGPNGSGKSNSMDAISFVLGIKSSQLRSASLKDLIYRGRVIRENGALNPSTDGDSEDPTTAWVMAVYENDAGEEQYWKRSITANGSSEYRINNKLVTASQYNDVLEKENILIKARNFLVFQGDVEAIASQSAKDLTRLIEQISGSLEYKAEYEKLKAEQDKAAEIANFNLNRRRGINAEIKQYQEQKQEVENYEKKARQRDEATVTHILWKLFHFQRNIEENKAEIERHQAELRKANQQNAKYEERLNNARLDHAKAARDMGKFERAIKKRENEVQERETSLVPVNEKINITSAQVKKIAKRIQDIKRDRDSQAAAVAEIQKQLKVVEKARDQWEEEQRQLAAKSGAALSEADLQEYKKLRDQVSAKSAANQIKINNYRQQLKTDEEATSSLQTKVSDAESQVNNLTTEVGDLEAKRVEVRETVESLTSEIADKKKEYNSMTSERLRLHQKQTELEEKLQECIHKLSEVEDSFRQNRREVKMRETVATLKRIYPGVKGRVSELCKPMMKKYGDAVSTVLGRHFDAVVVENEKTAKDCIEYLRDQRLGQFTFIPLETIHAKPINSNLKGMHRGMRMAIDTIEYDPSVERAMQYACGNAVVCDDIEVAKYICYEKGVEVKAVSLDGKVIHKGGLMSGGRVQGQQGRRFEDQEVENLRKLKENLLSQLQALPKAQRRVAQEEALQAELAGLESRLSYNRDLLKDLERNLASKKKELTHTKKQLTSLQPQLAQATKSLETLRTAIEELQETVSAVQDQIFAGFCARLKYENIRVYEQRQGSLQQENAHKKLEFITQKSRLEQQLSFEQTRLNETEERIAKLEKSGRRDETTLHEQEAIKKEIEEAIDQLRGEIEMLKAEMEGKEEELNEKAEVVARLKKEASVRNKAANDLQKEITSLEAEMERHAAQRNNQLRRCRMEEIKIPLTDESEPLDNLPIDDTLAPDPDAMDVDSDSEQPNGVGANIGRNALQDYGIQPDFSTLDENLQLRHESAEDMDRVEEELQEKIRNITAELERMAPNMKATDRLEGVESRLNETEREFEESRREARAAKEKFQRVKEQRLSLFKAAFEHISTQIQTVYKDLTRSKSFPLGGTAYLDIEDSDEPYLDGIKYHAMPPMKRFRDMEHLSGGEKTMAALALLFAIHSFHPSPFFVLDEVDAALDSANVEKIATYIAERAGPGFQFVVISLKAALFQNSETLVGIYRDQVEHSSKVLTLDLRGY</sequence>
<keyword evidence="9" id="KW-0131">Cell cycle</keyword>
<keyword evidence="7 10" id="KW-0175">Coiled coil</keyword>
<dbReference type="STRING" id="1160509.A0A3N4IYB3"/>
<keyword evidence="6" id="KW-0498">Mitosis</keyword>
<keyword evidence="8" id="KW-0539">Nucleus</keyword>